<proteinExistence type="inferred from homology"/>
<sequence>MDMTTNEPTKVVKLEHHVKKEVCKTRPLYRQGKKLTAVKVYTINDESQHIIICGVPKVNLKDDVERISAPYGVIKLIEHLPDYPSEEFTDTFHLRYERIQSARIAKRFLDGKNFFGGILHVFYAPELETIAETRQKLIQRNREVAMRIKRNQQDSINLQTNEFKPKAQYHRQKKYPTLPLTEDRLSKQYPGETFSSINHGIPTPIDPRPVTEPSLPGTSSNCTFPEITKKSESSDVKNYKGRHFHSTPTVKVIRPKLIDTMKLTNPINKQINENKNTNVYQAIKKVDSGINIKILSNIDNTKKRIIIKNPSTTSLIEPINDLQSSIKLAKSSIREAMQQNLNKNKN</sequence>
<name>A0A835CSV2_APHGI</name>
<comment type="function">
    <text evidence="7">As a component of the minor spliceosome, involved in the splicing of U12-type introns in pre-mRNAs.</text>
</comment>
<comment type="caution">
    <text evidence="8">The sequence shown here is derived from an EMBL/GenBank/DDBJ whole genome shotgun (WGS) entry which is preliminary data.</text>
</comment>
<dbReference type="SUPFAM" id="SSF54928">
    <property type="entry name" value="RNA-binding domain, RBD"/>
    <property type="match status" value="1"/>
</dbReference>
<dbReference type="InterPro" id="IPR035979">
    <property type="entry name" value="RBD_domain_sf"/>
</dbReference>
<evidence type="ECO:0000256" key="7">
    <source>
        <dbReference type="ARBA" id="ARBA00035004"/>
    </source>
</evidence>
<dbReference type="OrthoDB" id="78358at2759"/>
<dbReference type="GO" id="GO:0008380">
    <property type="term" value="P:RNA splicing"/>
    <property type="evidence" value="ECO:0007669"/>
    <property type="project" value="UniProtKB-KW"/>
</dbReference>
<evidence type="ECO:0000256" key="1">
    <source>
        <dbReference type="ARBA" id="ARBA00006938"/>
    </source>
</evidence>
<dbReference type="GO" id="GO:0003723">
    <property type="term" value="F:RNA binding"/>
    <property type="evidence" value="ECO:0007669"/>
    <property type="project" value="UniProtKB-KW"/>
</dbReference>
<dbReference type="GO" id="GO:0005654">
    <property type="term" value="C:nucleoplasm"/>
    <property type="evidence" value="ECO:0007669"/>
    <property type="project" value="TreeGrafter"/>
</dbReference>
<keyword evidence="4" id="KW-0747">Spliceosome</keyword>
<dbReference type="GO" id="GO:0005681">
    <property type="term" value="C:spliceosomal complex"/>
    <property type="evidence" value="ECO:0007669"/>
    <property type="project" value="UniProtKB-KW"/>
</dbReference>
<organism evidence="8 9">
    <name type="scientific">Aphidius gifuensis</name>
    <name type="common">Parasitoid wasp</name>
    <dbReference type="NCBI Taxonomy" id="684658"/>
    <lineage>
        <taxon>Eukaryota</taxon>
        <taxon>Metazoa</taxon>
        <taxon>Ecdysozoa</taxon>
        <taxon>Arthropoda</taxon>
        <taxon>Hexapoda</taxon>
        <taxon>Insecta</taxon>
        <taxon>Pterygota</taxon>
        <taxon>Neoptera</taxon>
        <taxon>Endopterygota</taxon>
        <taxon>Hymenoptera</taxon>
        <taxon>Apocrita</taxon>
        <taxon>Ichneumonoidea</taxon>
        <taxon>Braconidae</taxon>
        <taxon>Aphidiinae</taxon>
        <taxon>Aphidius</taxon>
    </lineage>
</organism>
<evidence type="ECO:0000256" key="6">
    <source>
        <dbReference type="ARBA" id="ARBA00023187"/>
    </source>
</evidence>
<keyword evidence="3" id="KW-0507">mRNA processing</keyword>
<evidence type="ECO:0000256" key="5">
    <source>
        <dbReference type="ARBA" id="ARBA00022884"/>
    </source>
</evidence>
<accession>A0A835CSV2</accession>
<comment type="similarity">
    <text evidence="1">Belongs to the RBM48 family.</text>
</comment>
<reference evidence="8 9" key="1">
    <citation type="submission" date="2020-08" db="EMBL/GenBank/DDBJ databases">
        <title>Aphidius gifuensis genome sequencing and assembly.</title>
        <authorList>
            <person name="Du Z."/>
        </authorList>
    </citation>
    <scope>NUCLEOTIDE SEQUENCE [LARGE SCALE GENOMIC DNA]</scope>
    <source>
        <strain evidence="8">YNYX2018</strain>
        <tissue evidence="8">Adults</tissue>
    </source>
</reference>
<evidence type="ECO:0000256" key="3">
    <source>
        <dbReference type="ARBA" id="ARBA00022664"/>
    </source>
</evidence>
<evidence type="ECO:0000256" key="4">
    <source>
        <dbReference type="ARBA" id="ARBA00022728"/>
    </source>
</evidence>
<evidence type="ECO:0000256" key="2">
    <source>
        <dbReference type="ARBA" id="ARBA00015189"/>
    </source>
</evidence>
<dbReference type="Proteomes" id="UP000639338">
    <property type="component" value="Unassembled WGS sequence"/>
</dbReference>
<keyword evidence="5" id="KW-0694">RNA-binding</keyword>
<dbReference type="InterPro" id="IPR039599">
    <property type="entry name" value="RBM48"/>
</dbReference>
<gene>
    <name evidence="8" type="ORF">HCN44_004169</name>
</gene>
<dbReference type="InterPro" id="IPR034264">
    <property type="entry name" value="RBM48_RRM"/>
</dbReference>
<evidence type="ECO:0000313" key="8">
    <source>
        <dbReference type="EMBL" id="KAF7994697.1"/>
    </source>
</evidence>
<dbReference type="CDD" id="cd12442">
    <property type="entry name" value="RRM_RBM48"/>
    <property type="match status" value="1"/>
</dbReference>
<keyword evidence="9" id="KW-1185">Reference proteome</keyword>
<dbReference type="EMBL" id="JACMRX010000002">
    <property type="protein sequence ID" value="KAF7994697.1"/>
    <property type="molecule type" value="Genomic_DNA"/>
</dbReference>
<dbReference type="GO" id="GO:0006397">
    <property type="term" value="P:mRNA processing"/>
    <property type="evidence" value="ECO:0007669"/>
    <property type="project" value="UniProtKB-KW"/>
</dbReference>
<keyword evidence="6" id="KW-0508">mRNA splicing</keyword>
<evidence type="ECO:0000313" key="9">
    <source>
        <dbReference type="Proteomes" id="UP000639338"/>
    </source>
</evidence>
<dbReference type="PANTHER" id="PTHR20957:SF0">
    <property type="entry name" value="RNA-BINDING PROTEIN 48"/>
    <property type="match status" value="1"/>
</dbReference>
<protein>
    <recommendedName>
        <fullName evidence="2">RNA-binding protein 48</fullName>
    </recommendedName>
</protein>
<dbReference type="PANTHER" id="PTHR20957">
    <property type="entry name" value="RNA-BINDING PROTEIN 48"/>
    <property type="match status" value="1"/>
</dbReference>
<dbReference type="AlphaFoldDB" id="A0A835CSV2"/>